<evidence type="ECO:0000256" key="7">
    <source>
        <dbReference type="ARBA" id="ARBA00022840"/>
    </source>
</evidence>
<comment type="subcellular location">
    <subcellularLocation>
        <location evidence="1 9">Cytoplasm</location>
    </subcellularLocation>
</comment>
<reference evidence="12" key="1">
    <citation type="journal article" date="2019" name="Int. J. Syst. Evol. Microbiol.">
        <title>The Global Catalogue of Microorganisms (GCM) 10K type strain sequencing project: providing services to taxonomists for standard genome sequencing and annotation.</title>
        <authorList>
            <consortium name="The Broad Institute Genomics Platform"/>
            <consortium name="The Broad Institute Genome Sequencing Center for Infectious Disease"/>
            <person name="Wu L."/>
            <person name="Ma J."/>
        </authorList>
    </citation>
    <scope>NUCLEOTIDE SEQUENCE [LARGE SCALE GENOMIC DNA]</scope>
    <source>
        <strain evidence="12">CCUG 54939</strain>
    </source>
</reference>
<dbReference type="InterPro" id="IPR006070">
    <property type="entry name" value="Sua5-like_dom"/>
</dbReference>
<comment type="function">
    <text evidence="9">Required for the formation of a threonylcarbamoyl group on adenosine at position 37 (t(6)A37) in tRNAs that read codons beginning with adenine. Catalyzes the conversion of L-threonine, HCO(3)(-)/CO(2) and ATP to give threonylcarbamoyl-AMP (TC-AMP) as the acyladenylate intermediate, with the release of diphosphate.</text>
</comment>
<comment type="caution">
    <text evidence="11">The sequence shown here is derived from an EMBL/GenBank/DDBJ whole genome shotgun (WGS) entry which is preliminary data.</text>
</comment>
<name>A0ABV8CNE1_9GAMM</name>
<keyword evidence="4 9" id="KW-0819">tRNA processing</keyword>
<dbReference type="Gene3D" id="3.90.870.10">
    <property type="entry name" value="DHBP synthase"/>
    <property type="match status" value="1"/>
</dbReference>
<keyword evidence="3 9" id="KW-0808">Transferase</keyword>
<keyword evidence="6 9" id="KW-0547">Nucleotide-binding</keyword>
<evidence type="ECO:0000256" key="5">
    <source>
        <dbReference type="ARBA" id="ARBA00022695"/>
    </source>
</evidence>
<evidence type="ECO:0000256" key="1">
    <source>
        <dbReference type="ARBA" id="ARBA00004496"/>
    </source>
</evidence>
<dbReference type="Pfam" id="PF01300">
    <property type="entry name" value="Sua5_yciO_yrdC"/>
    <property type="match status" value="1"/>
</dbReference>
<dbReference type="HAMAP" id="MF_01852">
    <property type="entry name" value="TsaC"/>
    <property type="match status" value="1"/>
</dbReference>
<dbReference type="EMBL" id="JBHSAF010000007">
    <property type="protein sequence ID" value="MFC3913341.1"/>
    <property type="molecule type" value="Genomic_DNA"/>
</dbReference>
<evidence type="ECO:0000256" key="4">
    <source>
        <dbReference type="ARBA" id="ARBA00022694"/>
    </source>
</evidence>
<accession>A0ABV8CNE1</accession>
<evidence type="ECO:0000256" key="8">
    <source>
        <dbReference type="ARBA" id="ARBA00048366"/>
    </source>
</evidence>
<organism evidence="11 12">
    <name type="scientific">Pseudaeromonas sharmana</name>
    <dbReference type="NCBI Taxonomy" id="328412"/>
    <lineage>
        <taxon>Bacteria</taxon>
        <taxon>Pseudomonadati</taxon>
        <taxon>Pseudomonadota</taxon>
        <taxon>Gammaproteobacteria</taxon>
        <taxon>Aeromonadales</taxon>
        <taxon>Aeromonadaceae</taxon>
        <taxon>Pseudaeromonas</taxon>
    </lineage>
</organism>
<dbReference type="PANTHER" id="PTHR17490:SF18">
    <property type="entry name" value="THREONYLCARBAMOYL-AMP SYNTHASE"/>
    <property type="match status" value="1"/>
</dbReference>
<keyword evidence="2 9" id="KW-0963">Cytoplasm</keyword>
<evidence type="ECO:0000313" key="11">
    <source>
        <dbReference type="EMBL" id="MFC3913341.1"/>
    </source>
</evidence>
<comment type="similarity">
    <text evidence="9">Belongs to the SUA5 family. TsaC subfamily.</text>
</comment>
<gene>
    <name evidence="9" type="primary">tsaC</name>
    <name evidence="11" type="ORF">ACFOSS_07685</name>
</gene>
<feature type="domain" description="YrdC-like" evidence="10">
    <location>
        <begin position="4"/>
        <end position="188"/>
    </location>
</feature>
<sequence>MTPVHFIDEAVRHLGAGGVIAYATESVFGLGCDPDDQSAVERLLSIKQRPVDKGLILVAANLQQLEPYLDLSVVSQSRMAEILASWPGPNTWVMPASSKAAPWITGKFDSIAVRVSAHPQVQQLCLCWGKPLVSTSANLSGENPCRTEADVRSSLGEHLDYVLPGQVGGAVNPSQIRDALTGHILRPA</sequence>
<proteinExistence type="inferred from homology"/>
<evidence type="ECO:0000256" key="6">
    <source>
        <dbReference type="ARBA" id="ARBA00022741"/>
    </source>
</evidence>
<keyword evidence="7 9" id="KW-0067">ATP-binding</keyword>
<evidence type="ECO:0000256" key="9">
    <source>
        <dbReference type="HAMAP-Rule" id="MF_01852"/>
    </source>
</evidence>
<evidence type="ECO:0000256" key="3">
    <source>
        <dbReference type="ARBA" id="ARBA00022679"/>
    </source>
</evidence>
<dbReference type="InterPro" id="IPR023535">
    <property type="entry name" value="TC-AMP_synthase"/>
</dbReference>
<comment type="catalytic activity">
    <reaction evidence="8 9">
        <text>L-threonine + hydrogencarbonate + ATP = L-threonylcarbamoyladenylate + diphosphate + H2O</text>
        <dbReference type="Rhea" id="RHEA:36407"/>
        <dbReference type="ChEBI" id="CHEBI:15377"/>
        <dbReference type="ChEBI" id="CHEBI:17544"/>
        <dbReference type="ChEBI" id="CHEBI:30616"/>
        <dbReference type="ChEBI" id="CHEBI:33019"/>
        <dbReference type="ChEBI" id="CHEBI:57926"/>
        <dbReference type="ChEBI" id="CHEBI:73682"/>
        <dbReference type="EC" id="2.7.7.87"/>
    </reaction>
</comment>
<dbReference type="InterPro" id="IPR017945">
    <property type="entry name" value="DHBP_synth_RibB-like_a/b_dom"/>
</dbReference>
<dbReference type="InterPro" id="IPR050156">
    <property type="entry name" value="TC-AMP_synthase_SUA5"/>
</dbReference>
<dbReference type="SUPFAM" id="SSF55821">
    <property type="entry name" value="YrdC/RibB"/>
    <property type="match status" value="1"/>
</dbReference>
<dbReference type="RefSeq" id="WP_377151626.1">
    <property type="nucleotide sequence ID" value="NZ_JBHSAF010000007.1"/>
</dbReference>
<evidence type="ECO:0000313" key="12">
    <source>
        <dbReference type="Proteomes" id="UP001595692"/>
    </source>
</evidence>
<keyword evidence="5 9" id="KW-0548">Nucleotidyltransferase</keyword>
<evidence type="ECO:0000256" key="2">
    <source>
        <dbReference type="ARBA" id="ARBA00022490"/>
    </source>
</evidence>
<keyword evidence="12" id="KW-1185">Reference proteome</keyword>
<dbReference type="Proteomes" id="UP001595692">
    <property type="component" value="Unassembled WGS sequence"/>
</dbReference>
<dbReference type="EC" id="2.7.7.87" evidence="9"/>
<evidence type="ECO:0000259" key="10">
    <source>
        <dbReference type="PROSITE" id="PS51163"/>
    </source>
</evidence>
<protein>
    <recommendedName>
        <fullName evidence="9">Threonylcarbamoyl-AMP synthase</fullName>
        <shortName evidence="9">TC-AMP synthase</shortName>
        <ecNumber evidence="9">2.7.7.87</ecNumber>
    </recommendedName>
    <alternativeName>
        <fullName evidence="9">L-threonylcarbamoyladenylate synthase</fullName>
    </alternativeName>
    <alternativeName>
        <fullName evidence="9">t(6)A37 threonylcarbamoyladenosine biosynthesis protein TsaC</fullName>
    </alternativeName>
    <alternativeName>
        <fullName evidence="9">tRNA threonylcarbamoyladenosine biosynthesis protein TsaC</fullName>
    </alternativeName>
</protein>
<dbReference type="PANTHER" id="PTHR17490">
    <property type="entry name" value="SUA5"/>
    <property type="match status" value="1"/>
</dbReference>
<dbReference type="PROSITE" id="PS51163">
    <property type="entry name" value="YRDC"/>
    <property type="match status" value="1"/>
</dbReference>